<reference evidence="1 2" key="1">
    <citation type="submission" date="2018-11" db="EMBL/GenBank/DDBJ databases">
        <title>Chryseotalea sanarue gen. nov., sp., nov., a member of the family Cytophagaceae, isolated from a brackish lake in Hamamatsu Japan.</title>
        <authorList>
            <person name="Maejima Y."/>
            <person name="Iino T."/>
            <person name="Muraguchi Y."/>
            <person name="Fukuda K."/>
            <person name="Ohkuma M."/>
            <person name="Moriuchi R."/>
            <person name="Dohra H."/>
            <person name="Kimbara K."/>
            <person name="Shintani M."/>
        </authorList>
    </citation>
    <scope>NUCLEOTIDE SEQUENCE [LARGE SCALE GENOMIC DNA]</scope>
    <source>
        <strain evidence="1 2">Ys</strain>
    </source>
</reference>
<keyword evidence="2" id="KW-1185">Reference proteome</keyword>
<evidence type="ECO:0000313" key="1">
    <source>
        <dbReference type="EMBL" id="GCC50425.1"/>
    </source>
</evidence>
<protein>
    <submittedName>
        <fullName evidence="1">Uncharacterized protein</fullName>
    </submittedName>
</protein>
<dbReference type="AlphaFoldDB" id="A0A401U6A7"/>
<evidence type="ECO:0000313" key="2">
    <source>
        <dbReference type="Proteomes" id="UP000288227"/>
    </source>
</evidence>
<accession>A0A401U6A7</accession>
<comment type="caution">
    <text evidence="1">The sequence shown here is derived from an EMBL/GenBank/DDBJ whole genome shotgun (WGS) entry which is preliminary data.</text>
</comment>
<dbReference type="EMBL" id="BHXQ01000001">
    <property type="protein sequence ID" value="GCC50425.1"/>
    <property type="molecule type" value="Genomic_DNA"/>
</dbReference>
<dbReference type="Proteomes" id="UP000288227">
    <property type="component" value="Unassembled WGS sequence"/>
</dbReference>
<gene>
    <name evidence="1" type="ORF">SanaruYs_06400</name>
</gene>
<sequence>MSQIWPYPIAATPIVQAALPSHFQSLPKECHCPVPSLKLRQTGQPGGVIDEDGLLIQRAKKLFMKISVEPGAKAT</sequence>
<proteinExistence type="predicted"/>
<name>A0A401U6A7_9BACT</name>
<organism evidence="1 2">
    <name type="scientific">Chryseotalea sanaruensis</name>
    <dbReference type="NCBI Taxonomy" id="2482724"/>
    <lineage>
        <taxon>Bacteria</taxon>
        <taxon>Pseudomonadati</taxon>
        <taxon>Bacteroidota</taxon>
        <taxon>Cytophagia</taxon>
        <taxon>Cytophagales</taxon>
        <taxon>Chryseotaleaceae</taxon>
        <taxon>Chryseotalea</taxon>
    </lineage>
</organism>